<feature type="domain" description="Peptidase S8/S53" evidence="7">
    <location>
        <begin position="133"/>
        <end position="383"/>
    </location>
</feature>
<proteinExistence type="inferred from homology"/>
<evidence type="ECO:0000256" key="1">
    <source>
        <dbReference type="ARBA" id="ARBA00011073"/>
    </source>
</evidence>
<dbReference type="EMBL" id="KN840469">
    <property type="protein sequence ID" value="KIP09160.1"/>
    <property type="molecule type" value="Genomic_DNA"/>
</dbReference>
<dbReference type="Proteomes" id="UP000053257">
    <property type="component" value="Unassembled WGS sequence"/>
</dbReference>
<evidence type="ECO:0000256" key="5">
    <source>
        <dbReference type="PROSITE-ProRule" id="PRU01240"/>
    </source>
</evidence>
<dbReference type="InterPro" id="IPR050131">
    <property type="entry name" value="Peptidase_S8_subtilisin-like"/>
</dbReference>
<sequence>MPPSPSPSILHDIHRATGEKAPSSYIVMLNDGVDLDAFIRTLQKSVDPSAFKLAHSYTVIHGFSGTFTEAALDVVRKAHEVRRIEEDAVCELSWEVKQPRAGWGLNRISQEPKLIVDPEGGFEYTYDGNAMEDGVDIYIIDSGIKIEHNEFDDPHGRSKRRATHGYVYPSLNDGDIVGHGTAVAGVAGGLRCGVYKYARLISVKVGDTMSPVTANILDGIEYVVKEVAASGRPSVVNMSLYAYDPDKALESLVTGVARKEESMCVCVQGTTENAADYAPARAASSNTVGASNINDARWKKSNWGSVVSFFAPGEMVTVPDIRNTTDLKEESGTSLAAPYVSGLIAYLIMLHGQKTPAEMTQYLKNTSLNGLLTDLPEGTPNRLVNNGF</sequence>
<dbReference type="Gene3D" id="3.40.50.200">
    <property type="entry name" value="Peptidase S8/S53 domain"/>
    <property type="match status" value="1"/>
</dbReference>
<dbReference type="InterPro" id="IPR037045">
    <property type="entry name" value="S8pro/Inhibitor_I9_sf"/>
</dbReference>
<dbReference type="Pfam" id="PF05922">
    <property type="entry name" value="Inhibitor_I9"/>
    <property type="match status" value="1"/>
</dbReference>
<evidence type="ECO:0000259" key="7">
    <source>
        <dbReference type="Pfam" id="PF00082"/>
    </source>
</evidence>
<feature type="active site" description="Charge relay system" evidence="5">
    <location>
        <position position="179"/>
    </location>
</feature>
<accession>A0A0C3SCV8</accession>
<dbReference type="GO" id="GO:0006508">
    <property type="term" value="P:proteolysis"/>
    <property type="evidence" value="ECO:0007669"/>
    <property type="project" value="UniProtKB-KW"/>
</dbReference>
<organism evidence="9 10">
    <name type="scientific">Phlebiopsis gigantea (strain 11061_1 CR5-6)</name>
    <name type="common">White-rot fungus</name>
    <name type="synonym">Peniophora gigantea</name>
    <dbReference type="NCBI Taxonomy" id="745531"/>
    <lineage>
        <taxon>Eukaryota</taxon>
        <taxon>Fungi</taxon>
        <taxon>Dikarya</taxon>
        <taxon>Basidiomycota</taxon>
        <taxon>Agaricomycotina</taxon>
        <taxon>Agaricomycetes</taxon>
        <taxon>Polyporales</taxon>
        <taxon>Phanerochaetaceae</taxon>
        <taxon>Phlebiopsis</taxon>
    </lineage>
</organism>
<feature type="active site" description="Charge relay system" evidence="5">
    <location>
        <position position="334"/>
    </location>
</feature>
<dbReference type="PROSITE" id="PS51892">
    <property type="entry name" value="SUBTILASE"/>
    <property type="match status" value="1"/>
</dbReference>
<evidence type="ECO:0000256" key="2">
    <source>
        <dbReference type="ARBA" id="ARBA00022670"/>
    </source>
</evidence>
<evidence type="ECO:0008006" key="11">
    <source>
        <dbReference type="Google" id="ProtNLM"/>
    </source>
</evidence>
<dbReference type="InterPro" id="IPR023828">
    <property type="entry name" value="Peptidase_S8_Ser-AS"/>
</dbReference>
<dbReference type="InterPro" id="IPR000209">
    <property type="entry name" value="Peptidase_S8/S53_dom"/>
</dbReference>
<keyword evidence="2 5" id="KW-0645">Protease</keyword>
<protein>
    <recommendedName>
        <fullName evidence="11">Peptidase S8/S53 domain-containing protein</fullName>
    </recommendedName>
</protein>
<comment type="similarity">
    <text evidence="1 5 6">Belongs to the peptidase S8 family.</text>
</comment>
<keyword evidence="3 5" id="KW-0378">Hydrolase</keyword>
<gene>
    <name evidence="9" type="ORF">PHLGIDRAFT_126468</name>
</gene>
<evidence type="ECO:0000313" key="9">
    <source>
        <dbReference type="EMBL" id="KIP09160.1"/>
    </source>
</evidence>
<evidence type="ECO:0000313" key="10">
    <source>
        <dbReference type="Proteomes" id="UP000053257"/>
    </source>
</evidence>
<evidence type="ECO:0000256" key="6">
    <source>
        <dbReference type="RuleBase" id="RU003355"/>
    </source>
</evidence>
<dbReference type="InterPro" id="IPR023827">
    <property type="entry name" value="Peptidase_S8_Asp-AS"/>
</dbReference>
<dbReference type="GO" id="GO:0004252">
    <property type="term" value="F:serine-type endopeptidase activity"/>
    <property type="evidence" value="ECO:0007669"/>
    <property type="project" value="UniProtKB-UniRule"/>
</dbReference>
<dbReference type="AlphaFoldDB" id="A0A0C3SCV8"/>
<dbReference type="InterPro" id="IPR010259">
    <property type="entry name" value="S8pro/Inhibitor_I9"/>
</dbReference>
<dbReference type="SUPFAM" id="SSF52743">
    <property type="entry name" value="Subtilisin-like"/>
    <property type="match status" value="1"/>
</dbReference>
<keyword evidence="10" id="KW-1185">Reference proteome</keyword>
<reference evidence="9 10" key="1">
    <citation type="journal article" date="2014" name="PLoS Genet.">
        <title>Analysis of the Phlebiopsis gigantea genome, transcriptome and secretome provides insight into its pioneer colonization strategies of wood.</title>
        <authorList>
            <person name="Hori C."/>
            <person name="Ishida T."/>
            <person name="Igarashi K."/>
            <person name="Samejima M."/>
            <person name="Suzuki H."/>
            <person name="Master E."/>
            <person name="Ferreira P."/>
            <person name="Ruiz-Duenas F.J."/>
            <person name="Held B."/>
            <person name="Canessa P."/>
            <person name="Larrondo L.F."/>
            <person name="Schmoll M."/>
            <person name="Druzhinina I.S."/>
            <person name="Kubicek C.P."/>
            <person name="Gaskell J.A."/>
            <person name="Kersten P."/>
            <person name="St John F."/>
            <person name="Glasner J."/>
            <person name="Sabat G."/>
            <person name="Splinter BonDurant S."/>
            <person name="Syed K."/>
            <person name="Yadav J."/>
            <person name="Mgbeahuruike A.C."/>
            <person name="Kovalchuk A."/>
            <person name="Asiegbu F.O."/>
            <person name="Lackner G."/>
            <person name="Hoffmeister D."/>
            <person name="Rencoret J."/>
            <person name="Gutierrez A."/>
            <person name="Sun H."/>
            <person name="Lindquist E."/>
            <person name="Barry K."/>
            <person name="Riley R."/>
            <person name="Grigoriev I.V."/>
            <person name="Henrissat B."/>
            <person name="Kues U."/>
            <person name="Berka R.M."/>
            <person name="Martinez A.T."/>
            <person name="Covert S.F."/>
            <person name="Blanchette R.A."/>
            <person name="Cullen D."/>
        </authorList>
    </citation>
    <scope>NUCLEOTIDE SEQUENCE [LARGE SCALE GENOMIC DNA]</scope>
    <source>
        <strain evidence="9 10">11061_1 CR5-6</strain>
    </source>
</reference>
<dbReference type="PROSITE" id="PS00137">
    <property type="entry name" value="SUBTILASE_HIS"/>
    <property type="match status" value="1"/>
</dbReference>
<dbReference type="PROSITE" id="PS00136">
    <property type="entry name" value="SUBTILASE_ASP"/>
    <property type="match status" value="1"/>
</dbReference>
<dbReference type="Pfam" id="PF00082">
    <property type="entry name" value="Peptidase_S8"/>
    <property type="match status" value="1"/>
</dbReference>
<keyword evidence="4 5" id="KW-0720">Serine protease</keyword>
<name>A0A0C3SCV8_PHLG1</name>
<dbReference type="InterPro" id="IPR022398">
    <property type="entry name" value="Peptidase_S8_His-AS"/>
</dbReference>
<dbReference type="PANTHER" id="PTHR43806:SF58">
    <property type="entry name" value="ALKALINE PROTEASE 1-RELATED"/>
    <property type="match status" value="1"/>
</dbReference>
<dbReference type="InterPro" id="IPR036852">
    <property type="entry name" value="Peptidase_S8/S53_dom_sf"/>
</dbReference>
<dbReference type="PANTHER" id="PTHR43806">
    <property type="entry name" value="PEPTIDASE S8"/>
    <property type="match status" value="1"/>
</dbReference>
<dbReference type="STRING" id="745531.A0A0C3SCV8"/>
<dbReference type="SUPFAM" id="SSF54897">
    <property type="entry name" value="Protease propeptides/inhibitors"/>
    <property type="match status" value="1"/>
</dbReference>
<dbReference type="PRINTS" id="PR00723">
    <property type="entry name" value="SUBTILISIN"/>
</dbReference>
<dbReference type="InterPro" id="IPR015500">
    <property type="entry name" value="Peptidase_S8_subtilisin-rel"/>
</dbReference>
<dbReference type="Gene3D" id="3.30.70.80">
    <property type="entry name" value="Peptidase S8 propeptide/proteinase inhibitor I9"/>
    <property type="match status" value="1"/>
</dbReference>
<dbReference type="PROSITE" id="PS00138">
    <property type="entry name" value="SUBTILASE_SER"/>
    <property type="match status" value="1"/>
</dbReference>
<dbReference type="OrthoDB" id="19448at2759"/>
<evidence type="ECO:0000256" key="4">
    <source>
        <dbReference type="ARBA" id="ARBA00022825"/>
    </source>
</evidence>
<evidence type="ECO:0000259" key="8">
    <source>
        <dbReference type="Pfam" id="PF05922"/>
    </source>
</evidence>
<dbReference type="GO" id="GO:0005615">
    <property type="term" value="C:extracellular space"/>
    <property type="evidence" value="ECO:0007669"/>
    <property type="project" value="TreeGrafter"/>
</dbReference>
<evidence type="ECO:0000256" key="3">
    <source>
        <dbReference type="ARBA" id="ARBA00022801"/>
    </source>
</evidence>
<feature type="domain" description="Inhibitor I9" evidence="8">
    <location>
        <begin position="25"/>
        <end position="92"/>
    </location>
</feature>
<feature type="active site" description="Charge relay system" evidence="5">
    <location>
        <position position="141"/>
    </location>
</feature>
<dbReference type="HOGENOM" id="CLU_011263_1_1_1"/>